<dbReference type="Pfam" id="PF09754">
    <property type="entry name" value="PAC2"/>
    <property type="match status" value="1"/>
</dbReference>
<protein>
    <recommendedName>
        <fullName evidence="3">Proteasome assembly chaperone family protein</fullName>
    </recommendedName>
</protein>
<evidence type="ECO:0000313" key="2">
    <source>
        <dbReference type="Proteomes" id="UP000011280"/>
    </source>
</evidence>
<dbReference type="PATRIC" id="fig|1028567.7.peg.1331"/>
<dbReference type="InterPro" id="IPR038389">
    <property type="entry name" value="PSMG2_sf"/>
</dbReference>
<name>M1J2A9_9CREN</name>
<accession>M1J2A9</accession>
<proteinExistence type="predicted"/>
<dbReference type="KEGG" id="sacr:SacRon12I_06740"/>
<gene>
    <name evidence="1" type="ORF">SacRon12I_06740</name>
</gene>
<dbReference type="GeneID" id="14551886"/>
<dbReference type="PANTHER" id="PTHR35610:SF3">
    <property type="entry name" value="PROTEASOME ASSEMBLY CHAPERONE FAMILY PROTEIN"/>
    <property type="match status" value="1"/>
</dbReference>
<dbReference type="RefSeq" id="WP_011278220.1">
    <property type="nucleotide sequence ID" value="NC_020247.1"/>
</dbReference>
<reference evidence="1 2" key="1">
    <citation type="journal article" date="2012" name="ISME J.">
        <title>Genomic evidence of rapid, global-scale gene flow in a Sulfolobus species.</title>
        <authorList>
            <person name="Mao D."/>
            <person name="Grogan D."/>
        </authorList>
    </citation>
    <scope>NUCLEOTIDE SEQUENCE [LARGE SCALE GENOMIC DNA]</scope>
    <source>
        <strain evidence="1 2">Ron12/I</strain>
    </source>
</reference>
<dbReference type="EMBL" id="CP002818">
    <property type="protein sequence ID" value="AGE73584.1"/>
    <property type="molecule type" value="Genomic_DNA"/>
</dbReference>
<dbReference type="Gene3D" id="3.40.50.10900">
    <property type="entry name" value="PAC-like subunit"/>
    <property type="match status" value="1"/>
</dbReference>
<dbReference type="SUPFAM" id="SSF159659">
    <property type="entry name" value="Cgl1923-like"/>
    <property type="match status" value="1"/>
</dbReference>
<dbReference type="PANTHER" id="PTHR35610">
    <property type="entry name" value="3-ISOPROPYLMALATE DEHYDRATASE-RELATED"/>
    <property type="match status" value="1"/>
</dbReference>
<sequence>MSSVEILEDYIPQLTRPSYLIVGLPDAGLVGTIATEFLVKKLGLSEFATIYAPDILPPIMHVRDGIAKSPLKFYHNGKNMIVFHSYIALPFSVINQIAKTLIDFAKKYGINNIISITGIPVENRLSATTLNSFVIGNNQQVTEEIEKMGLSKKFGEGYIAGPYAPILSYSQREKLNNIIIVVESFMDLPDPEASAIALSILSKYIGFPLDTEELLKEAEEVRERIRGLMSQTREELPKYATGRPMTYA</sequence>
<dbReference type="HOGENOM" id="CLU_075000_0_1_2"/>
<dbReference type="AlphaFoldDB" id="M1J2A9"/>
<dbReference type="Proteomes" id="UP000011280">
    <property type="component" value="Chromosome"/>
</dbReference>
<organism evidence="2">
    <name type="scientific">Sulfolobus acidocaldarius Ron12/I</name>
    <dbReference type="NCBI Taxonomy" id="1028567"/>
    <lineage>
        <taxon>Archaea</taxon>
        <taxon>Thermoproteota</taxon>
        <taxon>Thermoprotei</taxon>
        <taxon>Sulfolobales</taxon>
        <taxon>Sulfolobaceae</taxon>
        <taxon>Sulfolobus</taxon>
    </lineage>
</organism>
<dbReference type="InterPro" id="IPR019151">
    <property type="entry name" value="Proteasome_assmbl_chaperone_2"/>
</dbReference>
<evidence type="ECO:0000313" key="1">
    <source>
        <dbReference type="EMBL" id="AGE73584.1"/>
    </source>
</evidence>
<evidence type="ECO:0008006" key="3">
    <source>
        <dbReference type="Google" id="ProtNLM"/>
    </source>
</evidence>